<evidence type="ECO:0000256" key="1">
    <source>
        <dbReference type="ARBA" id="ARBA00022679"/>
    </source>
</evidence>
<evidence type="ECO:0000259" key="2">
    <source>
        <dbReference type="Pfam" id="PF00534"/>
    </source>
</evidence>
<dbReference type="Gene3D" id="3.40.50.2000">
    <property type="entry name" value="Glycogen Phosphorylase B"/>
    <property type="match status" value="1"/>
</dbReference>
<dbReference type="EMBL" id="JBHRWW010000022">
    <property type="protein sequence ID" value="MFC3690390.1"/>
    <property type="molecule type" value="Genomic_DNA"/>
</dbReference>
<dbReference type="InterPro" id="IPR001296">
    <property type="entry name" value="Glyco_trans_1"/>
</dbReference>
<feature type="domain" description="Glycosyl transferase family 1" evidence="2">
    <location>
        <begin position="343"/>
        <end position="496"/>
    </location>
</feature>
<organism evidence="3 4">
    <name type="scientific">Aquipuribacter hungaricus</name>
    <dbReference type="NCBI Taxonomy" id="545624"/>
    <lineage>
        <taxon>Bacteria</taxon>
        <taxon>Bacillati</taxon>
        <taxon>Actinomycetota</taxon>
        <taxon>Actinomycetes</taxon>
        <taxon>Micrococcales</taxon>
        <taxon>Intrasporangiaceae</taxon>
        <taxon>Aquipuribacter</taxon>
    </lineage>
</organism>
<evidence type="ECO:0000313" key="4">
    <source>
        <dbReference type="Proteomes" id="UP001595685"/>
    </source>
</evidence>
<gene>
    <name evidence="3" type="ORF">ACFOLH_18735</name>
</gene>
<keyword evidence="4" id="KW-1185">Reference proteome</keyword>
<dbReference type="SUPFAM" id="SSF53756">
    <property type="entry name" value="UDP-Glycosyltransferase/glycogen phosphorylase"/>
    <property type="match status" value="1"/>
</dbReference>
<dbReference type="EC" id="2.4.-.-" evidence="3"/>
<proteinExistence type="predicted"/>
<comment type="caution">
    <text evidence="3">The sequence shown here is derived from an EMBL/GenBank/DDBJ whole genome shotgun (WGS) entry which is preliminary data.</text>
</comment>
<protein>
    <submittedName>
        <fullName evidence="3">Glycosyltransferase</fullName>
        <ecNumber evidence="3">2.4.-.-</ecNumber>
    </submittedName>
</protein>
<dbReference type="GO" id="GO:0016757">
    <property type="term" value="F:glycosyltransferase activity"/>
    <property type="evidence" value="ECO:0007669"/>
    <property type="project" value="UniProtKB-KW"/>
</dbReference>
<dbReference type="PANTHER" id="PTHR46401:SF2">
    <property type="entry name" value="GLYCOSYLTRANSFERASE WBBK-RELATED"/>
    <property type="match status" value="1"/>
</dbReference>
<dbReference type="PANTHER" id="PTHR46401">
    <property type="entry name" value="GLYCOSYLTRANSFERASE WBBK-RELATED"/>
    <property type="match status" value="1"/>
</dbReference>
<keyword evidence="1 3" id="KW-0808">Transferase</keyword>
<reference evidence="4" key="1">
    <citation type="journal article" date="2019" name="Int. J. Syst. Evol. Microbiol.">
        <title>The Global Catalogue of Microorganisms (GCM) 10K type strain sequencing project: providing services to taxonomists for standard genome sequencing and annotation.</title>
        <authorList>
            <consortium name="The Broad Institute Genomics Platform"/>
            <consortium name="The Broad Institute Genome Sequencing Center for Infectious Disease"/>
            <person name="Wu L."/>
            <person name="Ma J."/>
        </authorList>
    </citation>
    <scope>NUCLEOTIDE SEQUENCE [LARGE SCALE GENOMIC DNA]</scope>
    <source>
        <strain evidence="4">NCAIM B.02333</strain>
    </source>
</reference>
<dbReference type="RefSeq" id="WP_340291251.1">
    <property type="nucleotide sequence ID" value="NZ_JBBEOI010000034.1"/>
</dbReference>
<name>A0ABV7WL56_9MICO</name>
<keyword evidence="3" id="KW-0328">Glycosyltransferase</keyword>
<sequence>MSRLRGVLSRAASGAGVLAGLPAPAPLEAVVHGRLTERLALLDEVLHGGTEPDPDSDAVRARLVASLVPSRPDLLWLVVAVVGARLPQSAEVERLLRELVLDGASATLDRVLREHALDFSRARGRRVRVVTGTLVDVHHTSRTGMATGIQRVSRELVRRWDAEPDHEVVLVGWSDGLDSLRLLAPAERRTALGERTPADPSPADAHLQADEDEVVVPWGARYVLPELALEPERTSRLRAMARWSGTRCSAIGFDCVPITSSETTDVMVSEHFANNLAALRHFDHVVAISESAAREYRGWCRMLSAIGEPGPRVDACLLPAHVGDVDDETLETTRRRMTVGALPMVLCVGTHEPRKNHLAVLQAAERAWRDGMRFTLAFVGGNAWNSGGFVAELGRLQQAGRPVENFTVVDDDMLWSAFRLARFMVFPSLNEGFGLPVAECLAAGTPVLTSGHGSLAEIAAGGGALTIDPRDDDALAAAFARMVRDDSLVARLRREAVARAPRTWEDYAGEIWDILGDRTQHGDDREPETDISRAV</sequence>
<dbReference type="Pfam" id="PF00534">
    <property type="entry name" value="Glycos_transf_1"/>
    <property type="match status" value="1"/>
</dbReference>
<accession>A0ABV7WL56</accession>
<dbReference type="Proteomes" id="UP001595685">
    <property type="component" value="Unassembled WGS sequence"/>
</dbReference>
<evidence type="ECO:0000313" key="3">
    <source>
        <dbReference type="EMBL" id="MFC3690390.1"/>
    </source>
</evidence>